<dbReference type="InterPro" id="IPR013221">
    <property type="entry name" value="Mur_ligase_cen"/>
</dbReference>
<dbReference type="GO" id="GO:0140282">
    <property type="term" value="F:carbon-nitrogen ligase activity on lipid II"/>
    <property type="evidence" value="ECO:0007669"/>
    <property type="project" value="UniProtKB-UniRule"/>
</dbReference>
<dbReference type="GO" id="GO:0008360">
    <property type="term" value="P:regulation of cell shape"/>
    <property type="evidence" value="ECO:0007669"/>
    <property type="project" value="UniProtKB-KW"/>
</dbReference>
<dbReference type="Pfam" id="PF08245">
    <property type="entry name" value="Mur_ligase_M"/>
    <property type="match status" value="1"/>
</dbReference>
<feature type="domain" description="Mur ligase central" evidence="3">
    <location>
        <begin position="55"/>
        <end position="281"/>
    </location>
</feature>
<dbReference type="InterPro" id="IPR036565">
    <property type="entry name" value="Mur-like_cat_sf"/>
</dbReference>
<dbReference type="GO" id="GO:0071555">
    <property type="term" value="P:cell wall organization"/>
    <property type="evidence" value="ECO:0007669"/>
    <property type="project" value="UniProtKB-KW"/>
</dbReference>
<comment type="catalytic activity">
    <reaction evidence="2">
        <text>beta-D-GlcNAc-(1-&gt;4)-Mur2Ac(oyl-L-Ala-gamma-D-O-P-Glu-L-Lys-D-Ala-D-Ala)-di-trans,octa-cis-undecaprenyl diphosphate + NH4(+) = beta-D-GlcNAc-(1-&gt;4)-Mur2Ac(oyl-L-Ala-D-isoglutaminyl-L-Lys-D-Ala-D-Ala)-di-trans,octa-cis-undecaprenyl diphosphate + phosphate + H(+)</text>
        <dbReference type="Rhea" id="RHEA:57932"/>
        <dbReference type="ChEBI" id="CHEBI:15378"/>
        <dbReference type="ChEBI" id="CHEBI:28938"/>
        <dbReference type="ChEBI" id="CHEBI:43474"/>
        <dbReference type="ChEBI" id="CHEBI:62233"/>
        <dbReference type="ChEBI" id="CHEBI:143132"/>
    </reaction>
</comment>
<dbReference type="GO" id="GO:0046872">
    <property type="term" value="F:metal ion binding"/>
    <property type="evidence" value="ECO:0007669"/>
    <property type="project" value="UniProtKB-KW"/>
</dbReference>
<comment type="subunit">
    <text evidence="2">Forms a heterodimer with GatD.</text>
</comment>
<feature type="domain" description="Lipid II isoglutaminyl synthase (glutamine-hydrolyzing) subunit MurT C-terminal" evidence="4">
    <location>
        <begin position="320"/>
        <end position="428"/>
    </location>
</feature>
<evidence type="ECO:0000313" key="6">
    <source>
        <dbReference type="Proteomes" id="UP001321804"/>
    </source>
</evidence>
<feature type="active site" evidence="2">
    <location>
        <position position="356"/>
    </location>
</feature>
<protein>
    <recommendedName>
        <fullName evidence="2">Lipid II isoglutaminyl synthase (glutamine-hydrolyzing) subunit MurT</fullName>
        <ecNumber evidence="2">6.3.5.13</ecNumber>
    </recommendedName>
</protein>
<dbReference type="GO" id="GO:0005524">
    <property type="term" value="F:ATP binding"/>
    <property type="evidence" value="ECO:0007669"/>
    <property type="project" value="UniProtKB-UniRule"/>
</dbReference>
<dbReference type="GO" id="GO:0016881">
    <property type="term" value="F:acid-amino acid ligase activity"/>
    <property type="evidence" value="ECO:0007669"/>
    <property type="project" value="InterPro"/>
</dbReference>
<comment type="function">
    <text evidence="2">The lipid II isoglutaminyl synthase complex catalyzes the formation of alpha-D-isoglutamine in the cell wall lipid II stem peptide. The MurT subunit catalyzes the ATP-dependent amidation of D-glutamate residue of lipid II, converting it to an isoglutamine residue.</text>
</comment>
<evidence type="ECO:0000313" key="5">
    <source>
        <dbReference type="EMBL" id="BDR55691.1"/>
    </source>
</evidence>
<dbReference type="RefSeq" id="WP_317697199.1">
    <property type="nucleotide sequence ID" value="NZ_AP026801.1"/>
</dbReference>
<gene>
    <name evidence="2" type="primary">murT</name>
    <name evidence="5" type="ORF">KIMC2_02530</name>
</gene>
<keyword evidence="2" id="KW-0573">Peptidoglycan synthesis</keyword>
<comment type="catalytic activity">
    <reaction evidence="2">
        <text>beta-D-GlcNAc-(1-&gt;4)-Mur2Ac(oyl-L-Ala-gamma-D-Glu-L-Lys-D-Ala-D-Ala)-di-trans,octa-cis-undecaprenyl diphosphate + ATP = beta-D-GlcNAc-(1-&gt;4)-Mur2Ac(oyl-L-Ala-gamma-D-O-P-Glu-L-Lys-D-Ala-D-Ala)-di-trans,octa-cis-undecaprenyl diphosphate + ADP</text>
        <dbReference type="Rhea" id="RHEA:59488"/>
        <dbReference type="ChEBI" id="CHEBI:30616"/>
        <dbReference type="ChEBI" id="CHEBI:60033"/>
        <dbReference type="ChEBI" id="CHEBI:143132"/>
        <dbReference type="ChEBI" id="CHEBI:456216"/>
    </reaction>
</comment>
<keyword evidence="2" id="KW-0547">Nucleotide-binding</keyword>
<proteinExistence type="inferred from homology"/>
<dbReference type="PANTHER" id="PTHR23135">
    <property type="entry name" value="MUR LIGASE FAMILY MEMBER"/>
    <property type="match status" value="1"/>
</dbReference>
<reference evidence="5 6" key="1">
    <citation type="journal article" date="2023" name="Microbiol. Spectr.">
        <title>Symbiosis of Carpenter Bees with Uncharacterized Lactic Acid Bacteria Showing NAD Auxotrophy.</title>
        <authorList>
            <person name="Kawasaki S."/>
            <person name="Ozawa K."/>
            <person name="Mori T."/>
            <person name="Yamamoto A."/>
            <person name="Ito M."/>
            <person name="Ohkuma M."/>
            <person name="Sakamoto M."/>
            <person name="Matsutani M."/>
        </authorList>
    </citation>
    <scope>NUCLEOTIDE SEQUENCE [LARGE SCALE GENOMIC DNA]</scope>
    <source>
        <strain evidence="5 6">KimC2</strain>
    </source>
</reference>
<accession>A0AAU9CZK9</accession>
<keyword evidence="2" id="KW-0961">Cell wall biogenesis/degradation</keyword>
<keyword evidence="6" id="KW-1185">Reference proteome</keyword>
<keyword evidence="2" id="KW-0067">ATP-binding</keyword>
<evidence type="ECO:0000259" key="4">
    <source>
        <dbReference type="Pfam" id="PF08353"/>
    </source>
</evidence>
<evidence type="ECO:0000256" key="2">
    <source>
        <dbReference type="HAMAP-Rule" id="MF_02214"/>
    </source>
</evidence>
<dbReference type="Proteomes" id="UP001321804">
    <property type="component" value="Chromosome"/>
</dbReference>
<name>A0AAU9CZK9_9LACO</name>
<keyword evidence="2" id="KW-0133">Cell shape</keyword>
<comment type="pathway">
    <text evidence="1 2">Cell wall biogenesis; peptidoglycan biosynthesis.</text>
</comment>
<comment type="similarity">
    <text evidence="2">Belongs to the MurCDEF family. MurT subfamily.</text>
</comment>
<dbReference type="InterPro" id="IPR013564">
    <property type="entry name" value="MurT_C"/>
</dbReference>
<dbReference type="EMBL" id="AP026801">
    <property type="protein sequence ID" value="BDR55691.1"/>
    <property type="molecule type" value="Genomic_DNA"/>
</dbReference>
<dbReference type="Pfam" id="PF08353">
    <property type="entry name" value="MurT_C"/>
    <property type="match status" value="1"/>
</dbReference>
<dbReference type="HAMAP" id="MF_02214">
    <property type="entry name" value="Lipid_II_synth_MurT"/>
    <property type="match status" value="1"/>
</dbReference>
<dbReference type="EC" id="6.3.5.13" evidence="2"/>
<comment type="caution">
    <text evidence="2">Lacks conserved residue(s) required for the propagation of feature annotation.</text>
</comment>
<evidence type="ECO:0000259" key="3">
    <source>
        <dbReference type="Pfam" id="PF08245"/>
    </source>
</evidence>
<dbReference type="AlphaFoldDB" id="A0AAU9CZK9"/>
<sequence>MNLKSRAAVFFAKTSHFILKNILHRGATSLPGKIALKIDPDLLRHLSDNLDVIIVSGTNGKTLTTALCVKVLKTAGYDVISNSSGSNMVQGIVNSLIMQKSSKKQVAVLEVDEANVAPVTESLTPKFFVLTNIFRDQMDRYGEIYTTYDKILAGIKNAPKATVITNGDSPIFQRAKPENLTVYYGFDHLNENKDLLAPTNTDGILSPTDHSILHYHFLTYANLGFYYSITDSFKRPKLNYAVTKIDQLTPKYSEFEIGSTRFKIEIGGLYNIYNALAAYSLAQEMGISANVVKETFEQNQQIFGRQESIDVDGKDVTIVLIKNPVGSNAVIDMMLTEKDPFSLVALLNANYADGIDTSWIWDADFEKLHQANIEAVLTGGERYKDIQVRLKMGGFEDQETVPDLKQIVEKIKTLPTKKVYVAATYTAMLQLREQLAKSGYIKGGF</sequence>
<dbReference type="SUPFAM" id="SSF53623">
    <property type="entry name" value="MurD-like peptide ligases, catalytic domain"/>
    <property type="match status" value="1"/>
</dbReference>
<dbReference type="InterPro" id="IPR043703">
    <property type="entry name" value="Lipid_II_synth_MurT"/>
</dbReference>
<organism evidence="5 6">
    <name type="scientific">Xylocopilactobacillus apis</name>
    <dbReference type="NCBI Taxonomy" id="2932183"/>
    <lineage>
        <taxon>Bacteria</taxon>
        <taxon>Bacillati</taxon>
        <taxon>Bacillota</taxon>
        <taxon>Bacilli</taxon>
        <taxon>Lactobacillales</taxon>
        <taxon>Lactobacillaceae</taxon>
        <taxon>Xylocopilactobacillus</taxon>
    </lineage>
</organism>
<dbReference type="KEGG" id="xak:KIMC2_02530"/>
<dbReference type="GO" id="GO:0009252">
    <property type="term" value="P:peptidoglycan biosynthetic process"/>
    <property type="evidence" value="ECO:0007669"/>
    <property type="project" value="UniProtKB-UniRule"/>
</dbReference>
<keyword evidence="2" id="KW-0436">Ligase</keyword>
<dbReference type="PANTHER" id="PTHR23135:SF7">
    <property type="entry name" value="LIPID II ISOGLUTAMINYL SYNTHASE (GLUTAMINE-HYDROLYZING) SUBUNIT MURT"/>
    <property type="match status" value="1"/>
</dbReference>
<comment type="catalytic activity">
    <reaction evidence="2">
        <text>beta-D-GlcNAc-(1-&gt;4)-Mur2Ac(oyl-L-Ala-gamma-D-Glu-L-Lys-D-Ala-D-Ala)-di-trans,octa-cis-undecaprenyl diphosphate + L-glutamine + ATP + H2O = beta-D-GlcNAc-(1-&gt;4)-Mur2Ac(oyl-L-Ala-D-isoglutaminyl-L-Lys-D-Ala-D-Ala)-di-trans,octa-cis-undecaprenyl diphosphate + L-glutamate + ADP + phosphate + H(+)</text>
        <dbReference type="Rhea" id="RHEA:57928"/>
        <dbReference type="ChEBI" id="CHEBI:15377"/>
        <dbReference type="ChEBI" id="CHEBI:15378"/>
        <dbReference type="ChEBI" id="CHEBI:29985"/>
        <dbReference type="ChEBI" id="CHEBI:30616"/>
        <dbReference type="ChEBI" id="CHEBI:43474"/>
        <dbReference type="ChEBI" id="CHEBI:58359"/>
        <dbReference type="ChEBI" id="CHEBI:60033"/>
        <dbReference type="ChEBI" id="CHEBI:62233"/>
        <dbReference type="ChEBI" id="CHEBI:456216"/>
        <dbReference type="EC" id="6.3.5.13"/>
    </reaction>
</comment>
<evidence type="ECO:0000256" key="1">
    <source>
        <dbReference type="ARBA" id="ARBA00004752"/>
    </source>
</evidence>
<keyword evidence="2" id="KW-0479">Metal-binding</keyword>
<dbReference type="Gene3D" id="3.40.1190.10">
    <property type="entry name" value="Mur-like, catalytic domain"/>
    <property type="match status" value="1"/>
</dbReference>